<reference evidence="4 5" key="1">
    <citation type="submission" date="2022-08" db="EMBL/GenBank/DDBJ databases">
        <title>Tractidigestivibacter montrealensis type strain KD21.</title>
        <authorList>
            <person name="Diop K."/>
            <person name="Richard C."/>
            <person name="Routy B."/>
        </authorList>
    </citation>
    <scope>NUCLEOTIDE SEQUENCE [LARGE SCALE GENOMIC DNA]</scope>
    <source>
        <strain evidence="4 5">KD21</strain>
    </source>
</reference>
<dbReference type="CDD" id="cd04182">
    <property type="entry name" value="GT_2_like_f"/>
    <property type="match status" value="1"/>
</dbReference>
<dbReference type="InterPro" id="IPR036388">
    <property type="entry name" value="WH-like_DNA-bd_sf"/>
</dbReference>
<evidence type="ECO:0000259" key="3">
    <source>
        <dbReference type="Pfam" id="PF12804"/>
    </source>
</evidence>
<dbReference type="SUPFAM" id="SSF46785">
    <property type="entry name" value="Winged helix' DNA-binding domain"/>
    <property type="match status" value="1"/>
</dbReference>
<comment type="caution">
    <text evidence="4">The sequence shown here is derived from an EMBL/GenBank/DDBJ whole genome shotgun (WGS) entry which is preliminary data.</text>
</comment>
<name>A0ABT1Z612_9ACTN</name>
<dbReference type="PANTHER" id="PTHR43777">
    <property type="entry name" value="MOLYBDENUM COFACTOR CYTIDYLYLTRANSFERASE"/>
    <property type="match status" value="1"/>
</dbReference>
<feature type="domain" description="HTH lysR-type" evidence="2">
    <location>
        <begin position="25"/>
        <end position="84"/>
    </location>
</feature>
<keyword evidence="4" id="KW-0808">Transferase</keyword>
<dbReference type="Gene3D" id="3.90.550.10">
    <property type="entry name" value="Spore Coat Polysaccharide Biosynthesis Protein SpsA, Chain A"/>
    <property type="match status" value="1"/>
</dbReference>
<keyword evidence="5" id="KW-1185">Reference proteome</keyword>
<dbReference type="GO" id="GO:0016740">
    <property type="term" value="F:transferase activity"/>
    <property type="evidence" value="ECO:0007669"/>
    <property type="project" value="UniProtKB-KW"/>
</dbReference>
<feature type="region of interest" description="Disordered" evidence="1">
    <location>
        <begin position="318"/>
        <end position="338"/>
    </location>
</feature>
<organism evidence="4 5">
    <name type="scientific">Tractidigestivibacter montrealensis</name>
    <dbReference type="NCBI Taxonomy" id="2972466"/>
    <lineage>
        <taxon>Bacteria</taxon>
        <taxon>Bacillati</taxon>
        <taxon>Actinomycetota</taxon>
        <taxon>Coriobacteriia</taxon>
        <taxon>Coriobacteriales</taxon>
        <taxon>Atopobiaceae</taxon>
        <taxon>Tractidigestivibacter</taxon>
    </lineage>
</organism>
<dbReference type="Gene3D" id="1.10.10.10">
    <property type="entry name" value="Winged helix-like DNA-binding domain superfamily/Winged helix DNA-binding domain"/>
    <property type="match status" value="1"/>
</dbReference>
<evidence type="ECO:0000313" key="4">
    <source>
        <dbReference type="EMBL" id="MCR9035647.1"/>
    </source>
</evidence>
<dbReference type="RefSeq" id="WP_258498436.1">
    <property type="nucleotide sequence ID" value="NZ_JANSKA010000001.1"/>
</dbReference>
<evidence type="ECO:0000256" key="1">
    <source>
        <dbReference type="SAM" id="MobiDB-lite"/>
    </source>
</evidence>
<feature type="domain" description="MobA-like NTP transferase" evidence="3">
    <location>
        <begin position="120"/>
        <end position="273"/>
    </location>
</feature>
<dbReference type="SUPFAM" id="SSF53448">
    <property type="entry name" value="Nucleotide-diphospho-sugar transferases"/>
    <property type="match status" value="1"/>
</dbReference>
<protein>
    <submittedName>
        <fullName evidence="4">NTP transferase domain-containing protein</fullName>
    </submittedName>
</protein>
<dbReference type="Pfam" id="PF12804">
    <property type="entry name" value="NTP_transf_3"/>
    <property type="match status" value="1"/>
</dbReference>
<dbReference type="Pfam" id="PF00126">
    <property type="entry name" value="HTH_1"/>
    <property type="match status" value="1"/>
</dbReference>
<sequence length="338" mass="35743">MEPRVFSFLIDEDGGRFFGPGPMALLAGVREMGSLSASAKAMGMSYTKAMRILHDAERALGFPLTVRSIGGERGGSSSLTSEGEDFLHRYEAWRQGVTAAADAGFSAAFGGVAGVPRLGCVVMANGEATRFGRQKLVEPLRGRAVVSHTLDALVSPRLDVVVSTRWNRVRAVCEARHVTCVEPAGALQSQTLRAGIEVLGKRAGYLFVQGDQPLLSGASVEALLDEFAAHPACVARLAWQDKPGSPVIFPGYLADALLGLEGDVGGGELLRRNPDLAAATRLVEARYPAELDDIDTPSDLERVASELVAVREAMESGQDIWPAAGEKDNAPGELGSSL</sequence>
<dbReference type="PANTHER" id="PTHR43777:SF1">
    <property type="entry name" value="MOLYBDENUM COFACTOR CYTIDYLYLTRANSFERASE"/>
    <property type="match status" value="1"/>
</dbReference>
<evidence type="ECO:0000313" key="5">
    <source>
        <dbReference type="Proteomes" id="UP001204320"/>
    </source>
</evidence>
<dbReference type="Proteomes" id="UP001204320">
    <property type="component" value="Unassembled WGS sequence"/>
</dbReference>
<accession>A0ABT1Z612</accession>
<dbReference type="EMBL" id="JANSKA010000001">
    <property type="protein sequence ID" value="MCR9035647.1"/>
    <property type="molecule type" value="Genomic_DNA"/>
</dbReference>
<dbReference type="InterPro" id="IPR036390">
    <property type="entry name" value="WH_DNA-bd_sf"/>
</dbReference>
<evidence type="ECO:0000259" key="2">
    <source>
        <dbReference type="Pfam" id="PF00126"/>
    </source>
</evidence>
<dbReference type="InterPro" id="IPR025877">
    <property type="entry name" value="MobA-like_NTP_Trfase"/>
</dbReference>
<dbReference type="InterPro" id="IPR029044">
    <property type="entry name" value="Nucleotide-diphossugar_trans"/>
</dbReference>
<gene>
    <name evidence="4" type="ORF">NVS32_01550</name>
</gene>
<proteinExistence type="predicted"/>
<dbReference type="InterPro" id="IPR000847">
    <property type="entry name" value="LysR_HTH_N"/>
</dbReference>